<protein>
    <submittedName>
        <fullName evidence="2">Uncharacterized protein</fullName>
    </submittedName>
</protein>
<evidence type="ECO:0000256" key="1">
    <source>
        <dbReference type="SAM" id="MobiDB-lite"/>
    </source>
</evidence>
<gene>
    <name evidence="2" type="ORF">JFN87_05675</name>
</gene>
<evidence type="ECO:0000313" key="2">
    <source>
        <dbReference type="EMBL" id="MBP0456995.1"/>
    </source>
</evidence>
<organism evidence="2 3">
    <name type="scientific">Streptomyces montanisoli</name>
    <dbReference type="NCBI Taxonomy" id="2798581"/>
    <lineage>
        <taxon>Bacteria</taxon>
        <taxon>Bacillati</taxon>
        <taxon>Actinomycetota</taxon>
        <taxon>Actinomycetes</taxon>
        <taxon>Kitasatosporales</taxon>
        <taxon>Streptomycetaceae</taxon>
        <taxon>Streptomyces</taxon>
    </lineage>
</organism>
<name>A0A940MBJ4_9ACTN</name>
<sequence>MDLSRLLFRSPRLGVPGPVAAVIEDVAAASLAGAACALAGARRRAHEGTSDPGLDGDEQRPGESGPAAG</sequence>
<evidence type="ECO:0000313" key="3">
    <source>
        <dbReference type="Proteomes" id="UP000670475"/>
    </source>
</evidence>
<reference evidence="2" key="1">
    <citation type="submission" date="2021-03" db="EMBL/GenBank/DDBJ databases">
        <title>Whole genome sequence of Streptomyces bomunensis MMS17-BM035.</title>
        <authorList>
            <person name="Lee J.H."/>
        </authorList>
    </citation>
    <scope>NUCLEOTIDE SEQUENCE</scope>
    <source>
        <strain evidence="2">MMS17-BM035</strain>
    </source>
</reference>
<feature type="region of interest" description="Disordered" evidence="1">
    <location>
        <begin position="40"/>
        <end position="69"/>
    </location>
</feature>
<keyword evidence="3" id="KW-1185">Reference proteome</keyword>
<dbReference type="AlphaFoldDB" id="A0A940MBJ4"/>
<proteinExistence type="predicted"/>
<dbReference type="Proteomes" id="UP000670475">
    <property type="component" value="Unassembled WGS sequence"/>
</dbReference>
<accession>A0A940MBJ4</accession>
<dbReference type="EMBL" id="JAGIQL010000013">
    <property type="protein sequence ID" value="MBP0456995.1"/>
    <property type="molecule type" value="Genomic_DNA"/>
</dbReference>
<comment type="caution">
    <text evidence="2">The sequence shown here is derived from an EMBL/GenBank/DDBJ whole genome shotgun (WGS) entry which is preliminary data.</text>
</comment>
<dbReference type="RefSeq" id="WP_209338769.1">
    <property type="nucleotide sequence ID" value="NZ_JAGIQL010000013.1"/>
</dbReference>